<dbReference type="OrthoDB" id="10309973at2759"/>
<dbReference type="AlphaFoldDB" id="A0A2P5DGJ3"/>
<dbReference type="EMBL" id="JXTC01000272">
    <property type="protein sequence ID" value="PON72386.1"/>
    <property type="molecule type" value="Genomic_DNA"/>
</dbReference>
<name>A0A2P5DGJ3_TREOI</name>
<protein>
    <submittedName>
        <fullName evidence="1">Uncharacterized protein</fullName>
    </submittedName>
</protein>
<dbReference type="InParanoid" id="A0A2P5DGJ3"/>
<evidence type="ECO:0000313" key="2">
    <source>
        <dbReference type="Proteomes" id="UP000237000"/>
    </source>
</evidence>
<keyword evidence="2" id="KW-1185">Reference proteome</keyword>
<proteinExistence type="predicted"/>
<accession>A0A2P5DGJ3</accession>
<organism evidence="1 2">
    <name type="scientific">Trema orientale</name>
    <name type="common">Charcoal tree</name>
    <name type="synonym">Celtis orientalis</name>
    <dbReference type="NCBI Taxonomy" id="63057"/>
    <lineage>
        <taxon>Eukaryota</taxon>
        <taxon>Viridiplantae</taxon>
        <taxon>Streptophyta</taxon>
        <taxon>Embryophyta</taxon>
        <taxon>Tracheophyta</taxon>
        <taxon>Spermatophyta</taxon>
        <taxon>Magnoliopsida</taxon>
        <taxon>eudicotyledons</taxon>
        <taxon>Gunneridae</taxon>
        <taxon>Pentapetalae</taxon>
        <taxon>rosids</taxon>
        <taxon>fabids</taxon>
        <taxon>Rosales</taxon>
        <taxon>Cannabaceae</taxon>
        <taxon>Trema</taxon>
    </lineage>
</organism>
<dbReference type="Proteomes" id="UP000237000">
    <property type="component" value="Unassembled WGS sequence"/>
</dbReference>
<sequence>VLSLLHFDLVLRLSNGGDLEKLKWAVLIVSPCQFLHQTRPLSPTSDLEVDHVKLSFRFETLHYSLNSWELKYVKKRKLLVARNTDNVCTQSVSNFSVVSFTYDCISSTITGAYSSSTISIFFVDFLSKRFGEKEDNTLNWVGSRGSKVLTASEQPGGSVILLVANFLGCS</sequence>
<comment type="caution">
    <text evidence="1">The sequence shown here is derived from an EMBL/GenBank/DDBJ whole genome shotgun (WGS) entry which is preliminary data.</text>
</comment>
<reference evidence="2" key="1">
    <citation type="submission" date="2016-06" db="EMBL/GenBank/DDBJ databases">
        <title>Parallel loss of symbiosis genes in relatives of nitrogen-fixing non-legume Parasponia.</title>
        <authorList>
            <person name="Van Velzen R."/>
            <person name="Holmer R."/>
            <person name="Bu F."/>
            <person name="Rutten L."/>
            <person name="Van Zeijl A."/>
            <person name="Liu W."/>
            <person name="Santuari L."/>
            <person name="Cao Q."/>
            <person name="Sharma T."/>
            <person name="Shen D."/>
            <person name="Roswanjaya Y."/>
            <person name="Wardhani T."/>
            <person name="Kalhor M.S."/>
            <person name="Jansen J."/>
            <person name="Van den Hoogen J."/>
            <person name="Gungor B."/>
            <person name="Hartog M."/>
            <person name="Hontelez J."/>
            <person name="Verver J."/>
            <person name="Yang W.-C."/>
            <person name="Schijlen E."/>
            <person name="Repin R."/>
            <person name="Schilthuizen M."/>
            <person name="Schranz E."/>
            <person name="Heidstra R."/>
            <person name="Miyata K."/>
            <person name="Fedorova E."/>
            <person name="Kohlen W."/>
            <person name="Bisseling T."/>
            <person name="Smit S."/>
            <person name="Geurts R."/>
        </authorList>
    </citation>
    <scope>NUCLEOTIDE SEQUENCE [LARGE SCALE GENOMIC DNA]</scope>
    <source>
        <strain evidence="2">cv. RG33-2</strain>
    </source>
</reference>
<evidence type="ECO:0000313" key="1">
    <source>
        <dbReference type="EMBL" id="PON72386.1"/>
    </source>
</evidence>
<gene>
    <name evidence="1" type="ORF">TorRG33x02_251840</name>
</gene>
<feature type="non-terminal residue" evidence="1">
    <location>
        <position position="1"/>
    </location>
</feature>